<proteinExistence type="predicted"/>
<name>A0A388L8M6_CHABU</name>
<reference evidence="2 3" key="1">
    <citation type="journal article" date="2018" name="Cell">
        <title>The Chara Genome: Secondary Complexity and Implications for Plant Terrestrialization.</title>
        <authorList>
            <person name="Nishiyama T."/>
            <person name="Sakayama H."/>
            <person name="Vries J.D."/>
            <person name="Buschmann H."/>
            <person name="Saint-Marcoux D."/>
            <person name="Ullrich K.K."/>
            <person name="Haas F.B."/>
            <person name="Vanderstraeten L."/>
            <person name="Becker D."/>
            <person name="Lang D."/>
            <person name="Vosolsobe S."/>
            <person name="Rombauts S."/>
            <person name="Wilhelmsson P.K.I."/>
            <person name="Janitza P."/>
            <person name="Kern R."/>
            <person name="Heyl A."/>
            <person name="Rumpler F."/>
            <person name="Villalobos L.I.A.C."/>
            <person name="Clay J.M."/>
            <person name="Skokan R."/>
            <person name="Toyoda A."/>
            <person name="Suzuki Y."/>
            <person name="Kagoshima H."/>
            <person name="Schijlen E."/>
            <person name="Tajeshwar N."/>
            <person name="Catarino B."/>
            <person name="Hetherington A.J."/>
            <person name="Saltykova A."/>
            <person name="Bonnot C."/>
            <person name="Breuninger H."/>
            <person name="Symeonidi A."/>
            <person name="Radhakrishnan G.V."/>
            <person name="Van Nieuwerburgh F."/>
            <person name="Deforce D."/>
            <person name="Chang C."/>
            <person name="Karol K.G."/>
            <person name="Hedrich R."/>
            <person name="Ulvskov P."/>
            <person name="Glockner G."/>
            <person name="Delwiche C.F."/>
            <person name="Petrasek J."/>
            <person name="Van de Peer Y."/>
            <person name="Friml J."/>
            <person name="Beilby M."/>
            <person name="Dolan L."/>
            <person name="Kohara Y."/>
            <person name="Sugano S."/>
            <person name="Fujiyama A."/>
            <person name="Delaux P.-M."/>
            <person name="Quint M."/>
            <person name="TheiBen G."/>
            <person name="Hagemann M."/>
            <person name="Harholt J."/>
            <person name="Dunand C."/>
            <person name="Zachgo S."/>
            <person name="Langdale J."/>
            <person name="Maumus F."/>
            <person name="Straeten D.V.D."/>
            <person name="Gould S.B."/>
            <person name="Rensing S.A."/>
        </authorList>
    </citation>
    <scope>NUCLEOTIDE SEQUENCE [LARGE SCALE GENOMIC DNA]</scope>
    <source>
        <strain evidence="2 3">S276</strain>
    </source>
</reference>
<evidence type="ECO:0000256" key="1">
    <source>
        <dbReference type="SAM" id="MobiDB-lite"/>
    </source>
</evidence>
<gene>
    <name evidence="2" type="ORF">CBR_g27860</name>
</gene>
<feature type="compositionally biased region" description="Basic and acidic residues" evidence="1">
    <location>
        <begin position="119"/>
        <end position="135"/>
    </location>
</feature>
<feature type="compositionally biased region" description="Basic and acidic residues" evidence="1">
    <location>
        <begin position="850"/>
        <end position="872"/>
    </location>
</feature>
<keyword evidence="3" id="KW-1185">Reference proteome</keyword>
<feature type="region of interest" description="Disordered" evidence="1">
    <location>
        <begin position="809"/>
        <end position="884"/>
    </location>
</feature>
<organism evidence="2 3">
    <name type="scientific">Chara braunii</name>
    <name type="common">Braun's stonewort</name>
    <dbReference type="NCBI Taxonomy" id="69332"/>
    <lineage>
        <taxon>Eukaryota</taxon>
        <taxon>Viridiplantae</taxon>
        <taxon>Streptophyta</taxon>
        <taxon>Charophyceae</taxon>
        <taxon>Charales</taxon>
        <taxon>Characeae</taxon>
        <taxon>Chara</taxon>
    </lineage>
</organism>
<accession>A0A388L8M6</accession>
<feature type="compositionally biased region" description="Basic and acidic residues" evidence="1">
    <location>
        <begin position="18"/>
        <end position="32"/>
    </location>
</feature>
<dbReference type="Proteomes" id="UP000265515">
    <property type="component" value="Unassembled WGS sequence"/>
</dbReference>
<feature type="region of interest" description="Disordered" evidence="1">
    <location>
        <begin position="1"/>
        <end position="162"/>
    </location>
</feature>
<dbReference type="EMBL" id="BFEA01000299">
    <property type="protein sequence ID" value="GBG78634.1"/>
    <property type="molecule type" value="Genomic_DNA"/>
</dbReference>
<comment type="caution">
    <text evidence="2">The sequence shown here is derived from an EMBL/GenBank/DDBJ whole genome shotgun (WGS) entry which is preliminary data.</text>
</comment>
<feature type="compositionally biased region" description="Gly residues" evidence="1">
    <location>
        <begin position="822"/>
        <end position="833"/>
    </location>
</feature>
<sequence>MQVAEVSPGDHAGGSQVREVHGSDETTRRDRPAPAQLQTKLNQEREASGNIAGEDEMFEQGVFRERSPEKTQSGGKRNLADEEEREGVGALKRQRKEGGSARTPITREGGSVEKRKRVGGGDETPKDSSTRRRTGESSGKWSKSAREKRADEGNGGEGDDDVEINLNAFNLDNAFFLEMKTRVQRDVVSQPEKYWYYPVCGQHNARAAMKVKDHPMFEYYNFCKWPFRPIYFPDDEFDGYAHVRCEDNMKDKKNPPRLQVLSMQDIRNIWKIRGKPRVVLGNPSKKKEEVRKWVQFMALAMKKTPYTPLWNLSTEEKKKKEWAKKLRYYLPLAMADDSVFALGEKFYDSGAFASLSKLLGFVCQDYWTLVVFVPCLWNLSFMTSLSALGATRCYTGKWVRKTASKKTHQFGNSVWEEPDVMHILFKREYSRLLTHPVYEGVVAEDDAAALRRKQKVTPTDMEEKSFKSLTFADIGNLSKRGNVYKDGERNPYQLCNQLLFFCGVADAVLFLGKPHVQVVWSLLQQGRHVLAVDGDTTQLEYTVQYVTHEVSSRAYACDFHHVVVEPVYDPNKDMFFKLTPKKRHQVYSFLYGEQPRLRFDHQYVVRKEVAIAVLQGYHGASRADAVSFIKRLEYVFFNEGVVDPADFTLDNYRLPFGEDDDFHIETQQEESIEDDLFDLDGQLAIFNTQVSKSPSVCKTGDTSRYTHIGRSHALAVRDLSGGWIYDDRWDLETFKSRAYDAGLKRLSEVNRRSKDDPALRAYGETLFDLLQSNKWLEVSSTFYDLPSSPSIKQVSWELHAVTPPVGVVKRKYRGKDGEGDGEGGGQRGTGGGSEQRSTKHRSLGHTGCGEGKKGSWEKKKPRSGEKTKHHTGDGQGADVDRDEDGGVMAVTGSTSMETGNDFRPGWITRPGEQDPVISSTSATQFTYAVGGAVVAKNGTYFAQLQKRLADCFGTIRTSETTSSSGTQCLPGSETTTYHRSGTDKLEPYYRCQDAIMLCMEVHKELLTDCPIEGELATSFNVKPLTLGAECLVTVRAELAVLSDSPVKADTSAPFETARARMNPNQGPVSMSLPDAALETTVIRIHPRHTDEGLQLAGVEGCRLLTTLDKDDSADDRIDPTLSDVGIEQPVQPAYDDPLYSGLHDDAIGEDVLKKSSDAAGDRFFYLSDDDKDTAHEDKKLRGGEVLLDIHGTLSTTQYDTVAMEKTQPVDVVDVDALSPETDRLKLPVADVEDFRHRDGDEFMPSPVIDADISNLSSFPVGLEHVVAASTRTGVSIVLGLPSVGSGDVEAKLGKH</sequence>
<evidence type="ECO:0000313" key="3">
    <source>
        <dbReference type="Proteomes" id="UP000265515"/>
    </source>
</evidence>
<protein>
    <submittedName>
        <fullName evidence="2">Uncharacterized protein</fullName>
    </submittedName>
</protein>
<evidence type="ECO:0000313" key="2">
    <source>
        <dbReference type="EMBL" id="GBG78634.1"/>
    </source>
</evidence>
<dbReference type="Gramene" id="GBG78634">
    <property type="protein sequence ID" value="GBG78634"/>
    <property type="gene ID" value="CBR_g27860"/>
</dbReference>